<dbReference type="GO" id="GO:0016829">
    <property type="term" value="F:lyase activity"/>
    <property type="evidence" value="ECO:0007669"/>
    <property type="project" value="UniProtKB-KW"/>
</dbReference>
<dbReference type="InterPro" id="IPR004360">
    <property type="entry name" value="Glyas_Fos-R_dOase_dom"/>
</dbReference>
<protein>
    <submittedName>
        <fullName evidence="2">Catechol 2,3-dioxygenase-like lactoylglutathione lyase family enzyme</fullName>
    </submittedName>
</protein>
<evidence type="ECO:0000259" key="1">
    <source>
        <dbReference type="PROSITE" id="PS51819"/>
    </source>
</evidence>
<dbReference type="CDD" id="cd06587">
    <property type="entry name" value="VOC"/>
    <property type="match status" value="1"/>
</dbReference>
<dbReference type="PANTHER" id="PTHR36113:SF3">
    <property type="entry name" value="SLL5075 PROTEIN"/>
    <property type="match status" value="1"/>
</dbReference>
<feature type="domain" description="VOC" evidence="1">
    <location>
        <begin position="2"/>
        <end position="117"/>
    </location>
</feature>
<dbReference type="GO" id="GO:0051213">
    <property type="term" value="F:dioxygenase activity"/>
    <property type="evidence" value="ECO:0007669"/>
    <property type="project" value="UniProtKB-KW"/>
</dbReference>
<evidence type="ECO:0000313" key="3">
    <source>
        <dbReference type="Proteomes" id="UP000530928"/>
    </source>
</evidence>
<name>A0A7W0CRY7_9ACTN</name>
<dbReference type="SUPFAM" id="SSF54593">
    <property type="entry name" value="Glyoxalase/Bleomycin resistance protein/Dihydroxybiphenyl dioxygenase"/>
    <property type="match status" value="1"/>
</dbReference>
<dbReference type="RefSeq" id="WP_181614826.1">
    <property type="nucleotide sequence ID" value="NZ_BAABAM010000007.1"/>
</dbReference>
<dbReference type="Gene3D" id="3.10.180.10">
    <property type="entry name" value="2,3-Dihydroxybiphenyl 1,2-Dioxygenase, domain 1"/>
    <property type="match status" value="1"/>
</dbReference>
<dbReference type="Proteomes" id="UP000530928">
    <property type="component" value="Unassembled WGS sequence"/>
</dbReference>
<keyword evidence="2" id="KW-0456">Lyase</keyword>
<gene>
    <name evidence="2" type="ORF">HNR30_007490</name>
</gene>
<keyword evidence="2" id="KW-0560">Oxidoreductase</keyword>
<dbReference type="PANTHER" id="PTHR36113">
    <property type="entry name" value="LYASE, PUTATIVE-RELATED-RELATED"/>
    <property type="match status" value="1"/>
</dbReference>
<reference evidence="2 3" key="1">
    <citation type="submission" date="2020-07" db="EMBL/GenBank/DDBJ databases">
        <title>Genomic Encyclopedia of Type Strains, Phase IV (KMG-IV): sequencing the most valuable type-strain genomes for metagenomic binning, comparative biology and taxonomic classification.</title>
        <authorList>
            <person name="Goeker M."/>
        </authorList>
    </citation>
    <scope>NUCLEOTIDE SEQUENCE [LARGE SCALE GENOMIC DNA]</scope>
    <source>
        <strain evidence="2 3">DSM 45533</strain>
    </source>
</reference>
<dbReference type="AlphaFoldDB" id="A0A7W0CRY7"/>
<dbReference type="PROSITE" id="PS51819">
    <property type="entry name" value="VOC"/>
    <property type="match status" value="1"/>
</dbReference>
<accession>A0A7W0CRY7</accession>
<organism evidence="2 3">
    <name type="scientific">Nonomuraea soli</name>
    <dbReference type="NCBI Taxonomy" id="1032476"/>
    <lineage>
        <taxon>Bacteria</taxon>
        <taxon>Bacillati</taxon>
        <taxon>Actinomycetota</taxon>
        <taxon>Actinomycetes</taxon>
        <taxon>Streptosporangiales</taxon>
        <taxon>Streptosporangiaceae</taxon>
        <taxon>Nonomuraea</taxon>
    </lineage>
</organism>
<dbReference type="InterPro" id="IPR037523">
    <property type="entry name" value="VOC_core"/>
</dbReference>
<dbReference type="Pfam" id="PF00903">
    <property type="entry name" value="Glyoxalase"/>
    <property type="match status" value="1"/>
</dbReference>
<keyword evidence="3" id="KW-1185">Reference proteome</keyword>
<proteinExistence type="predicted"/>
<sequence length="119" mass="13442">MRLRHLALPVHDRERSRTFYETYFGFDGGPASDYPDGTLIIRTADGFDLALHPDPQHGPAPAFLHFGFTCAGRDEVTRAKAHLRSGGVEIVEEDDEDDLVSFKCLDPDGYRIEVYWESV</sequence>
<keyword evidence="2" id="KW-0223">Dioxygenase</keyword>
<dbReference type="InterPro" id="IPR051332">
    <property type="entry name" value="Fosfomycin_Res_Enzymes"/>
</dbReference>
<evidence type="ECO:0000313" key="2">
    <source>
        <dbReference type="EMBL" id="MBA2896099.1"/>
    </source>
</evidence>
<dbReference type="EMBL" id="JACDUR010000008">
    <property type="protein sequence ID" value="MBA2896099.1"/>
    <property type="molecule type" value="Genomic_DNA"/>
</dbReference>
<comment type="caution">
    <text evidence="2">The sequence shown here is derived from an EMBL/GenBank/DDBJ whole genome shotgun (WGS) entry which is preliminary data.</text>
</comment>
<dbReference type="InterPro" id="IPR029068">
    <property type="entry name" value="Glyas_Bleomycin-R_OHBP_Dase"/>
</dbReference>